<dbReference type="InParanoid" id="B9T8J7"/>
<name>B9T8J7_RICCO</name>
<dbReference type="AlphaFoldDB" id="B9T8J7"/>
<reference evidence="2" key="1">
    <citation type="journal article" date="2010" name="Nat. Biotechnol.">
        <title>Draft genome sequence of the oilseed species Ricinus communis.</title>
        <authorList>
            <person name="Chan A.P."/>
            <person name="Crabtree J."/>
            <person name="Zhao Q."/>
            <person name="Lorenzi H."/>
            <person name="Orvis J."/>
            <person name="Puiu D."/>
            <person name="Melake-Berhan A."/>
            <person name="Jones K.M."/>
            <person name="Redman J."/>
            <person name="Chen G."/>
            <person name="Cahoon E.B."/>
            <person name="Gedil M."/>
            <person name="Stanke M."/>
            <person name="Haas B.J."/>
            <person name="Wortman J.R."/>
            <person name="Fraser-Liggett C.M."/>
            <person name="Ravel J."/>
            <person name="Rabinowicz P.D."/>
        </authorList>
    </citation>
    <scope>NUCLEOTIDE SEQUENCE [LARGE SCALE GENOMIC DNA]</scope>
    <source>
        <strain evidence="2">cv. Hale</strain>
    </source>
</reference>
<evidence type="ECO:0000313" key="1">
    <source>
        <dbReference type="EMBL" id="EEF27821.1"/>
    </source>
</evidence>
<proteinExistence type="predicted"/>
<sequence>MQSLAYCTEVRSTKYCAYSQASSSVSRTIICKRVPNVSLRPSFSASAPTRLNFSPNAGGLSAKLRYTSSNLAACSTPGAEVPAPHNGMLATAIARIHFAKRIPVFIAKQVTFIMLDMKPQRWQHTVVAVNHVINQPTTGEAVYGLRNLRQLGGRNQPRMHGCDKLHAFGRGQHGGG</sequence>
<organism evidence="1 2">
    <name type="scientific">Ricinus communis</name>
    <name type="common">Castor bean</name>
    <dbReference type="NCBI Taxonomy" id="3988"/>
    <lineage>
        <taxon>Eukaryota</taxon>
        <taxon>Viridiplantae</taxon>
        <taxon>Streptophyta</taxon>
        <taxon>Embryophyta</taxon>
        <taxon>Tracheophyta</taxon>
        <taxon>Spermatophyta</taxon>
        <taxon>Magnoliopsida</taxon>
        <taxon>eudicotyledons</taxon>
        <taxon>Gunneridae</taxon>
        <taxon>Pentapetalae</taxon>
        <taxon>rosids</taxon>
        <taxon>fabids</taxon>
        <taxon>Malpighiales</taxon>
        <taxon>Euphorbiaceae</taxon>
        <taxon>Acalyphoideae</taxon>
        <taxon>Acalypheae</taxon>
        <taxon>Ricinus</taxon>
    </lineage>
</organism>
<keyword evidence="2" id="KW-1185">Reference proteome</keyword>
<protein>
    <submittedName>
        <fullName evidence="1">Uncharacterized protein</fullName>
    </submittedName>
</protein>
<gene>
    <name evidence="1" type="ORF">RCOM_0020260</name>
</gene>
<dbReference type="EMBL" id="EQ975085">
    <property type="protein sequence ID" value="EEF27821.1"/>
    <property type="molecule type" value="Genomic_DNA"/>
</dbReference>
<accession>B9T8J7</accession>
<evidence type="ECO:0000313" key="2">
    <source>
        <dbReference type="Proteomes" id="UP000008311"/>
    </source>
</evidence>
<dbReference type="Proteomes" id="UP000008311">
    <property type="component" value="Unassembled WGS sequence"/>
</dbReference>